<dbReference type="InterPro" id="IPR029062">
    <property type="entry name" value="Class_I_gatase-like"/>
</dbReference>
<keyword evidence="1" id="KW-0346">Stress response</keyword>
<dbReference type="InterPro" id="IPR050325">
    <property type="entry name" value="Prot/Nucl_acid_deglycase"/>
</dbReference>
<evidence type="ECO:0000259" key="4">
    <source>
        <dbReference type="Pfam" id="PF01965"/>
    </source>
</evidence>
<dbReference type="GO" id="GO:0019243">
    <property type="term" value="P:methylglyoxal catabolic process to D-lactate via S-lactoyl-glutathione"/>
    <property type="evidence" value="ECO:0007669"/>
    <property type="project" value="TreeGrafter"/>
</dbReference>
<gene>
    <name evidence="5" type="ORF">CP500_002680</name>
</gene>
<dbReference type="SUPFAM" id="SSF52317">
    <property type="entry name" value="Class I glutamine amidotransferase-like"/>
    <property type="match status" value="1"/>
</dbReference>
<reference evidence="5" key="1">
    <citation type="submission" date="2017-10" db="EMBL/GenBank/DDBJ databases">
        <title>Draft genome sequence of the planktic cyanobacteria Tychonema bourrellyi isolated from alpine lentic freshwater.</title>
        <authorList>
            <person name="Tett A."/>
            <person name="Armanini F."/>
            <person name="Asnicar F."/>
            <person name="Boscaini A."/>
            <person name="Pasolli E."/>
            <person name="Zolfo M."/>
            <person name="Donati C."/>
            <person name="Salmaso N."/>
            <person name="Segata N."/>
        </authorList>
    </citation>
    <scope>NUCLEOTIDE SEQUENCE</scope>
    <source>
        <strain evidence="5">FEM_GT703</strain>
    </source>
</reference>
<dbReference type="AlphaFoldDB" id="A0A2G4F552"/>
<dbReference type="RefSeq" id="WP_096831183.1">
    <property type="nucleotide sequence ID" value="NZ_NXIB02000009.1"/>
</dbReference>
<accession>A0A2G4F552</accession>
<organism evidence="5 6">
    <name type="scientific">Tychonema bourrellyi FEM_GT703</name>
    <dbReference type="NCBI Taxonomy" id="2040638"/>
    <lineage>
        <taxon>Bacteria</taxon>
        <taxon>Bacillati</taxon>
        <taxon>Cyanobacteriota</taxon>
        <taxon>Cyanophyceae</taxon>
        <taxon>Oscillatoriophycideae</taxon>
        <taxon>Oscillatoriales</taxon>
        <taxon>Microcoleaceae</taxon>
        <taxon>Tychonema</taxon>
    </lineage>
</organism>
<evidence type="ECO:0000256" key="3">
    <source>
        <dbReference type="ARBA" id="ARBA00038493"/>
    </source>
</evidence>
<dbReference type="CDD" id="cd03141">
    <property type="entry name" value="GATase1_Hsp31_like"/>
    <property type="match status" value="1"/>
</dbReference>
<dbReference type="PANTHER" id="PTHR48094:SF11">
    <property type="entry name" value="GLUTATHIONE-INDEPENDENT GLYOXALASE HSP31-RELATED"/>
    <property type="match status" value="1"/>
</dbReference>
<dbReference type="EMBL" id="NXIB02000009">
    <property type="protein sequence ID" value="PHX56902.1"/>
    <property type="molecule type" value="Genomic_DNA"/>
</dbReference>
<feature type="domain" description="DJ-1/PfpI" evidence="4">
    <location>
        <begin position="27"/>
        <end position="221"/>
    </location>
</feature>
<dbReference type="OrthoDB" id="9792284at2"/>
<dbReference type="InterPro" id="IPR002818">
    <property type="entry name" value="DJ-1/PfpI"/>
</dbReference>
<dbReference type="GO" id="GO:0016740">
    <property type="term" value="F:transferase activity"/>
    <property type="evidence" value="ECO:0007669"/>
    <property type="project" value="UniProtKB-KW"/>
</dbReference>
<keyword evidence="5" id="KW-0315">Glutamine amidotransferase</keyword>
<comment type="similarity">
    <text evidence="3">Belongs to the peptidase C56 family. HSP31-like subfamily.</text>
</comment>
<sequence length="226" mass="23772">MTSKKVLIVLTSHDTLGDTGKETGFYLPEVTHPLDAFTQAGLTVDFVSPKGGKAPMVGVDLEDPLNKAFVEDSEQVARVENTLNPAQIDPAEYGAIFYAGGHGTMWDFADNQELAGIAAAIYEAGGVVGAVCHGPAALVNLKLSDGEYLVANKTVAAFTNEEEAAVGLTDIVPFLLEAKLIERGANFTKVASFQACVVECDRLVTGQNPASAAGVGEKMVELLKNK</sequence>
<evidence type="ECO:0000256" key="2">
    <source>
        <dbReference type="ARBA" id="ARBA00023239"/>
    </source>
</evidence>
<keyword evidence="6" id="KW-1185">Reference proteome</keyword>
<dbReference type="PANTHER" id="PTHR48094">
    <property type="entry name" value="PROTEIN/NUCLEIC ACID DEGLYCASE DJ-1-RELATED"/>
    <property type="match status" value="1"/>
</dbReference>
<evidence type="ECO:0000313" key="5">
    <source>
        <dbReference type="EMBL" id="PHX56902.1"/>
    </source>
</evidence>
<evidence type="ECO:0000256" key="1">
    <source>
        <dbReference type="ARBA" id="ARBA00023016"/>
    </source>
</evidence>
<proteinExistence type="inferred from homology"/>
<comment type="caution">
    <text evidence="5">The sequence shown here is derived from an EMBL/GenBank/DDBJ whole genome shotgun (WGS) entry which is preliminary data.</text>
</comment>
<dbReference type="Gene3D" id="3.40.50.880">
    <property type="match status" value="1"/>
</dbReference>
<dbReference type="GO" id="GO:0019172">
    <property type="term" value="F:glyoxalase III activity"/>
    <property type="evidence" value="ECO:0007669"/>
    <property type="project" value="TreeGrafter"/>
</dbReference>
<evidence type="ECO:0000313" key="6">
    <source>
        <dbReference type="Proteomes" id="UP000226442"/>
    </source>
</evidence>
<dbReference type="Pfam" id="PF01965">
    <property type="entry name" value="DJ-1_PfpI"/>
    <property type="match status" value="1"/>
</dbReference>
<dbReference type="Proteomes" id="UP000226442">
    <property type="component" value="Unassembled WGS sequence"/>
</dbReference>
<name>A0A2G4F552_9CYAN</name>
<dbReference type="GO" id="GO:0005737">
    <property type="term" value="C:cytoplasm"/>
    <property type="evidence" value="ECO:0007669"/>
    <property type="project" value="TreeGrafter"/>
</dbReference>
<keyword evidence="2" id="KW-0456">Lyase</keyword>
<protein>
    <submittedName>
        <fullName evidence="5">Type 1 glutamine amidotransferase domain-containing protein</fullName>
    </submittedName>
</protein>